<evidence type="ECO:0000256" key="1">
    <source>
        <dbReference type="SAM" id="MobiDB-lite"/>
    </source>
</evidence>
<dbReference type="Proteomes" id="UP000887575">
    <property type="component" value="Unassembled WGS sequence"/>
</dbReference>
<keyword evidence="2" id="KW-1185">Reference proteome</keyword>
<evidence type="ECO:0000313" key="3">
    <source>
        <dbReference type="WBParaSite" id="MBELARI_LOCUS13016"/>
    </source>
</evidence>
<accession>A0AAF3EG92</accession>
<feature type="region of interest" description="Disordered" evidence="1">
    <location>
        <begin position="1"/>
        <end position="42"/>
    </location>
</feature>
<protein>
    <submittedName>
        <fullName evidence="3">Uncharacterized protein</fullName>
    </submittedName>
</protein>
<evidence type="ECO:0000313" key="2">
    <source>
        <dbReference type="Proteomes" id="UP000887575"/>
    </source>
</evidence>
<name>A0AAF3EG92_9BILA</name>
<feature type="compositionally biased region" description="Basic residues" evidence="1">
    <location>
        <begin position="1"/>
        <end position="12"/>
    </location>
</feature>
<dbReference type="AlphaFoldDB" id="A0AAF3EG92"/>
<proteinExistence type="predicted"/>
<organism evidence="2 3">
    <name type="scientific">Mesorhabditis belari</name>
    <dbReference type="NCBI Taxonomy" id="2138241"/>
    <lineage>
        <taxon>Eukaryota</taxon>
        <taxon>Metazoa</taxon>
        <taxon>Ecdysozoa</taxon>
        <taxon>Nematoda</taxon>
        <taxon>Chromadorea</taxon>
        <taxon>Rhabditida</taxon>
        <taxon>Rhabditina</taxon>
        <taxon>Rhabditomorpha</taxon>
        <taxon>Rhabditoidea</taxon>
        <taxon>Rhabditidae</taxon>
        <taxon>Mesorhabditinae</taxon>
        <taxon>Mesorhabditis</taxon>
    </lineage>
</organism>
<reference evidence="3" key="1">
    <citation type="submission" date="2024-02" db="UniProtKB">
        <authorList>
            <consortium name="WormBaseParasite"/>
        </authorList>
    </citation>
    <scope>IDENTIFICATION</scope>
</reference>
<sequence>MPRKGGKRKPPLKKPTLGPALDSYFNDDEPKPRGRKRKPTEPVVDLKGEAIRYETDEECKERYYSVIEQTLHVMGDEPRPHPESVDLAFGVASSSISYLLQDVTPRAENALQQILQRMKARPDLIGRLLRYTEVVGNLRSLKANNSQAFNANNEFDDDSEAFQGSTSTNYLQELASAIDALKWENFDAQQLMMMEDPVSAQRLEKLAARVKDMEMDEYEALTSARQATFWTLGFDLNIKKSTIERKSFLNWIGWEEAPQIIVFVLNFVAKETVKQLADFASRVIEMQRDKGEPVIPFDPSIYRMAFFRSARARNGDFMFGALPNVD</sequence>
<dbReference type="WBParaSite" id="MBELARI_LOCUS13016">
    <property type="protein sequence ID" value="MBELARI_LOCUS13016"/>
    <property type="gene ID" value="MBELARI_LOCUS13016"/>
</dbReference>